<dbReference type="RefSeq" id="WP_040917422.1">
    <property type="nucleotide sequence ID" value="NZ_SORO01000007.1"/>
</dbReference>
<dbReference type="InterPro" id="IPR035897">
    <property type="entry name" value="Toll_tir_struct_dom_sf"/>
</dbReference>
<dbReference type="PANTHER" id="PTHR34257:SF2">
    <property type="entry name" value="E3 UBIQUITIN LIGASE TRAF3IP2"/>
    <property type="match status" value="1"/>
</dbReference>
<evidence type="ECO:0000259" key="1">
    <source>
        <dbReference type="PROSITE" id="PS50104"/>
    </source>
</evidence>
<proteinExistence type="predicted"/>
<dbReference type="Pfam" id="PF08357">
    <property type="entry name" value="SEFIR"/>
    <property type="match status" value="1"/>
</dbReference>
<dbReference type="AlphaFoldDB" id="A0A4R8MJU0"/>
<dbReference type="GO" id="GO:0006959">
    <property type="term" value="P:humoral immune response"/>
    <property type="evidence" value="ECO:0007669"/>
    <property type="project" value="TreeGrafter"/>
</dbReference>
<dbReference type="GeneID" id="79829193"/>
<evidence type="ECO:0000313" key="4">
    <source>
        <dbReference type="Proteomes" id="UP000294684"/>
    </source>
</evidence>
<evidence type="ECO:0000259" key="2">
    <source>
        <dbReference type="PROSITE" id="PS51534"/>
    </source>
</evidence>
<feature type="domain" description="TIR" evidence="1">
    <location>
        <begin position="4"/>
        <end position="153"/>
    </location>
</feature>
<dbReference type="STRING" id="1193051.LEP1GSC017_3999"/>
<dbReference type="PROSITE" id="PS50104">
    <property type="entry name" value="TIR"/>
    <property type="match status" value="1"/>
</dbReference>
<feature type="domain" description="SEFIR" evidence="2">
    <location>
        <begin position="5"/>
        <end position="142"/>
    </location>
</feature>
<evidence type="ECO:0000313" key="3">
    <source>
        <dbReference type="EMBL" id="TDY66379.1"/>
    </source>
</evidence>
<dbReference type="GO" id="GO:0007165">
    <property type="term" value="P:signal transduction"/>
    <property type="evidence" value="ECO:0007669"/>
    <property type="project" value="InterPro"/>
</dbReference>
<accession>A0A4R8MJU0</accession>
<dbReference type="EMBL" id="SORO01000007">
    <property type="protein sequence ID" value="TDY66379.1"/>
    <property type="molecule type" value="Genomic_DNA"/>
</dbReference>
<dbReference type="Proteomes" id="UP000294684">
    <property type="component" value="Unassembled WGS sequence"/>
</dbReference>
<organism evidence="3 4">
    <name type="scientific">Leptospira meyeri</name>
    <dbReference type="NCBI Taxonomy" id="29508"/>
    <lineage>
        <taxon>Bacteria</taxon>
        <taxon>Pseudomonadati</taxon>
        <taxon>Spirochaetota</taxon>
        <taxon>Spirochaetia</taxon>
        <taxon>Leptospirales</taxon>
        <taxon>Leptospiraceae</taxon>
        <taxon>Leptospira</taxon>
    </lineage>
</organism>
<name>A0A4R8MJU0_LEPME</name>
<reference evidence="3 4" key="1">
    <citation type="submission" date="2019-03" db="EMBL/GenBank/DDBJ databases">
        <title>Genomic Encyclopedia of Archaeal and Bacterial Type Strains, Phase II (KMG-II): from individual species to whole genera.</title>
        <authorList>
            <person name="Goeker M."/>
        </authorList>
    </citation>
    <scope>NUCLEOTIDE SEQUENCE [LARGE SCALE GENOMIC DNA]</scope>
    <source>
        <strain evidence="3 4">DSM 21537</strain>
    </source>
</reference>
<sequence length="356" mass="41515">MIPKIYKTFISYSHDNQIVLDRILDFSSYLRSQGIDSIIDQYEESPSEGWPRWMDRQIEESDFVLVAATEEYSKKPKSDNVDYGRGVTWETSLIYQHLYNGKSLNNKFIPIVFSEEDKKFIPTPLQSQTIYNVSNDSEKTKLKDRLRGLKTTIKPPIGNPDSLPPRERKSTFLTTFIDVDLWNQAVWKGTSVLSQPELGDILGLAILFNNPVAARKIFYQWLSRVGEEDKFDQIRVSIIEGEIEGELPGYTVHIGSNIENIAKYFKSEKLEFDYDRFAIISRYNRMNPKKDSPYLNYFKENVTKSKKFYLLPAYLENGEIKIEYNLKILKNQIFFRNVSEIGKNDLDHIVIQKPIK</sequence>
<comment type="caution">
    <text evidence="3">The sequence shown here is derived from an EMBL/GenBank/DDBJ whole genome shotgun (WGS) entry which is preliminary data.</text>
</comment>
<dbReference type="PANTHER" id="PTHR34257">
    <property type="entry name" value="ADAPTER PROTEIN CIKS"/>
    <property type="match status" value="1"/>
</dbReference>
<dbReference type="PROSITE" id="PS51534">
    <property type="entry name" value="SEFIR"/>
    <property type="match status" value="1"/>
</dbReference>
<protein>
    <submittedName>
        <fullName evidence="3">SEFIR domain-containing protein</fullName>
    </submittedName>
</protein>
<dbReference type="OrthoDB" id="5149141at2"/>
<gene>
    <name evidence="3" type="ORF">CLV96_3949</name>
</gene>
<dbReference type="SUPFAM" id="SSF52200">
    <property type="entry name" value="Toll/Interleukin receptor TIR domain"/>
    <property type="match status" value="1"/>
</dbReference>
<dbReference type="InterPro" id="IPR053047">
    <property type="entry name" value="E3_ubiq_ligase_TRAF3IP2"/>
</dbReference>
<dbReference type="Gene3D" id="3.40.50.10140">
    <property type="entry name" value="Toll/interleukin-1 receptor homology (TIR) domain"/>
    <property type="match status" value="1"/>
</dbReference>
<dbReference type="InterPro" id="IPR000157">
    <property type="entry name" value="TIR_dom"/>
</dbReference>
<dbReference type="InterPro" id="IPR013568">
    <property type="entry name" value="SEFIR_dom"/>
</dbReference>
<keyword evidence="4" id="KW-1185">Reference proteome</keyword>